<keyword evidence="1" id="KW-0472">Membrane</keyword>
<keyword evidence="4" id="KW-1185">Reference proteome</keyword>
<dbReference type="Pfam" id="PF06724">
    <property type="entry name" value="DUF1206"/>
    <property type="match status" value="3"/>
</dbReference>
<feature type="domain" description="DUF1206" evidence="2">
    <location>
        <begin position="189"/>
        <end position="258"/>
    </location>
</feature>
<feature type="transmembrane region" description="Helical" evidence="1">
    <location>
        <begin position="142"/>
        <end position="163"/>
    </location>
</feature>
<proteinExistence type="predicted"/>
<feature type="transmembrane region" description="Helical" evidence="1">
    <location>
        <begin position="21"/>
        <end position="39"/>
    </location>
</feature>
<reference evidence="3 4" key="1">
    <citation type="journal article" date="2010" name="J. Bacteriol.">
        <title>Genome sequence of Fulvimarina pelagi HTCC2506T, a Mn(II)-oxidizing alphaproteobacterium possessing an aerobic anoxygenic photosynthetic gene cluster and Xanthorhodopsin.</title>
        <authorList>
            <person name="Kang I."/>
            <person name="Oh H.M."/>
            <person name="Lim S.I."/>
            <person name="Ferriera S."/>
            <person name="Giovannoni S.J."/>
            <person name="Cho J.C."/>
        </authorList>
    </citation>
    <scope>NUCLEOTIDE SEQUENCE [LARGE SCALE GENOMIC DNA]</scope>
    <source>
        <strain evidence="3 4">HTCC2506</strain>
    </source>
</reference>
<feature type="transmembrane region" description="Helical" evidence="1">
    <location>
        <begin position="183"/>
        <end position="206"/>
    </location>
</feature>
<evidence type="ECO:0000259" key="2">
    <source>
        <dbReference type="Pfam" id="PF06724"/>
    </source>
</evidence>
<dbReference type="eggNOG" id="ENOG502Z854">
    <property type="taxonomic scope" value="Bacteria"/>
</dbReference>
<evidence type="ECO:0000313" key="4">
    <source>
        <dbReference type="Proteomes" id="UP000004310"/>
    </source>
</evidence>
<sequence length="283" mass="30027">MAQTDLSWTVPVMRAGYAGRGITYLAVAGFSLFAIWHGGQAQGTSSALAQLEDSSWGSLVLFLIFIGMLAYAVWRVIAAFYDLECRGDDAKGLGARAAMIITGILHLGLGFLAFSLLFLGASGSGGGSTTGEVVRWVLGLPGGRWIVMAIGAGIFGAGVYYMYKGWAGKYRRHLRANPVTLNFNVVLKAGLIAQGAVICIVGILFFNAGWTFNPEEAGGTDKAFSWLTGQAYGRVLVGAICLGLLAFALFCFVNARYRIVPRVAGDDVETMAAKLRAMAEGRA</sequence>
<feature type="transmembrane region" description="Helical" evidence="1">
    <location>
        <begin position="93"/>
        <end position="122"/>
    </location>
</feature>
<comment type="caution">
    <text evidence="3">The sequence shown here is derived from an EMBL/GenBank/DDBJ whole genome shotgun (WGS) entry which is preliminary data.</text>
</comment>
<accession>Q0G4M4</accession>
<dbReference type="EMBL" id="AATP01000002">
    <property type="protein sequence ID" value="EAU41457.1"/>
    <property type="molecule type" value="Genomic_DNA"/>
</dbReference>
<organism evidence="3 4">
    <name type="scientific">Fulvimarina pelagi HTCC2506</name>
    <dbReference type="NCBI Taxonomy" id="314231"/>
    <lineage>
        <taxon>Bacteria</taxon>
        <taxon>Pseudomonadati</taxon>
        <taxon>Pseudomonadota</taxon>
        <taxon>Alphaproteobacteria</taxon>
        <taxon>Hyphomicrobiales</taxon>
        <taxon>Aurantimonadaceae</taxon>
        <taxon>Fulvimarina</taxon>
    </lineage>
</organism>
<dbReference type="InterPro" id="IPR009597">
    <property type="entry name" value="DUF1206"/>
</dbReference>
<dbReference type="Proteomes" id="UP000004310">
    <property type="component" value="Unassembled WGS sequence"/>
</dbReference>
<dbReference type="STRING" id="217511.GCA_001463845_02446"/>
<protein>
    <recommendedName>
        <fullName evidence="2">DUF1206 domain-containing protein</fullName>
    </recommendedName>
</protein>
<evidence type="ECO:0000313" key="3">
    <source>
        <dbReference type="EMBL" id="EAU41457.1"/>
    </source>
</evidence>
<keyword evidence="1" id="KW-0812">Transmembrane</keyword>
<keyword evidence="1" id="KW-1133">Transmembrane helix</keyword>
<dbReference type="HOGENOM" id="CLU_073530_0_0_5"/>
<feature type="transmembrane region" description="Helical" evidence="1">
    <location>
        <begin position="59"/>
        <end position="81"/>
    </location>
</feature>
<feature type="domain" description="DUF1206" evidence="2">
    <location>
        <begin position="15"/>
        <end position="82"/>
    </location>
</feature>
<feature type="domain" description="DUF1206" evidence="2">
    <location>
        <begin position="99"/>
        <end position="167"/>
    </location>
</feature>
<evidence type="ECO:0000256" key="1">
    <source>
        <dbReference type="SAM" id="Phobius"/>
    </source>
</evidence>
<gene>
    <name evidence="3" type="ORF">FP2506_13529</name>
</gene>
<feature type="transmembrane region" description="Helical" evidence="1">
    <location>
        <begin position="231"/>
        <end position="253"/>
    </location>
</feature>
<name>Q0G4M4_9HYPH</name>
<dbReference type="AlphaFoldDB" id="Q0G4M4"/>